<evidence type="ECO:0000313" key="1">
    <source>
        <dbReference type="EMBL" id="CAI9590194.1"/>
    </source>
</evidence>
<reference evidence="1" key="1">
    <citation type="submission" date="2023-05" db="EMBL/GenBank/DDBJ databases">
        <authorList>
            <person name="Stuckert A."/>
        </authorList>
    </citation>
    <scope>NUCLEOTIDE SEQUENCE</scope>
</reference>
<dbReference type="Proteomes" id="UP001162483">
    <property type="component" value="Unassembled WGS sequence"/>
</dbReference>
<dbReference type="EMBL" id="CATNWA010016137">
    <property type="protein sequence ID" value="CAI9590194.1"/>
    <property type="molecule type" value="Genomic_DNA"/>
</dbReference>
<sequence>MPLESAGGRLKLILSVSYEHADMSARSILGNHRTLHSFGQSGAKSRVWSNSVAVEAAAMEAIQHPMTKWKPHRWGKP</sequence>
<protein>
    <submittedName>
        <fullName evidence="1">Uncharacterized protein</fullName>
    </submittedName>
</protein>
<evidence type="ECO:0000313" key="2">
    <source>
        <dbReference type="Proteomes" id="UP001162483"/>
    </source>
</evidence>
<name>A0ABN9F149_9NEOB</name>
<organism evidence="1 2">
    <name type="scientific">Staurois parvus</name>
    <dbReference type="NCBI Taxonomy" id="386267"/>
    <lineage>
        <taxon>Eukaryota</taxon>
        <taxon>Metazoa</taxon>
        <taxon>Chordata</taxon>
        <taxon>Craniata</taxon>
        <taxon>Vertebrata</taxon>
        <taxon>Euteleostomi</taxon>
        <taxon>Amphibia</taxon>
        <taxon>Batrachia</taxon>
        <taxon>Anura</taxon>
        <taxon>Neobatrachia</taxon>
        <taxon>Ranoidea</taxon>
        <taxon>Ranidae</taxon>
        <taxon>Staurois</taxon>
    </lineage>
</organism>
<comment type="caution">
    <text evidence="1">The sequence shown here is derived from an EMBL/GenBank/DDBJ whole genome shotgun (WGS) entry which is preliminary data.</text>
</comment>
<accession>A0ABN9F149</accession>
<proteinExistence type="predicted"/>
<gene>
    <name evidence="1" type="ORF">SPARVUS_LOCUS11011312</name>
</gene>
<keyword evidence="2" id="KW-1185">Reference proteome</keyword>